<comment type="caution">
    <text evidence="2">The sequence shown here is derived from an EMBL/GenBank/DDBJ whole genome shotgun (WGS) entry which is preliminary data.</text>
</comment>
<dbReference type="Proteomes" id="UP001431131">
    <property type="component" value="Unassembled WGS sequence"/>
</dbReference>
<accession>A0AAW5E9Q1</accession>
<sequence>MLTKIPKDISLPALLLDVQALDSNCQKIASQAKGKSIRIATKSVRSIPVLKRLLASNPIFQGLMCYSPHEAIFLIKQGFDNLLLGYPCWDRDALNQISILNQSGKRIICMIDAIEHVDYLDKIANETNGLFYLCIDIDMSTSFPGIHFGVRRSPIKDAEGAVKIARKIKKSSKLRLLGIMGYEAQIAGVGDKVPAQFFKNRIVNYLKKKSIIEVKERRKNIVQELNNEGFSLELVNGGGTGSMHTTTEEDVVTEVTVGSGFYSPLLFDYYHDFQYNPALYFALPVVRKPAPNMYTCLGGGYVSSGPSGKDKTPKPVFPLGGELLPLEGAGEVQTPVYYENEKLEIGDPIIFRAAKAGEICERFNEIICIEHERAVDQYKTYRGEGVSFL</sequence>
<evidence type="ECO:0000313" key="2">
    <source>
        <dbReference type="EMBL" id="MCH1625479.1"/>
    </source>
</evidence>
<dbReference type="InterPro" id="IPR001608">
    <property type="entry name" value="Ala_racemase_N"/>
</dbReference>
<keyword evidence="3" id="KW-1185">Reference proteome</keyword>
<dbReference type="GO" id="GO:0008721">
    <property type="term" value="F:D-serine ammonia-lyase activity"/>
    <property type="evidence" value="ECO:0007669"/>
    <property type="project" value="TreeGrafter"/>
</dbReference>
<dbReference type="RefSeq" id="WP_240254985.1">
    <property type="nucleotide sequence ID" value="NZ_JAKTTI010000011.1"/>
</dbReference>
<dbReference type="InterPro" id="IPR029066">
    <property type="entry name" value="PLP-binding_barrel"/>
</dbReference>
<proteinExistence type="predicted"/>
<dbReference type="AlphaFoldDB" id="A0AAW5E9Q1"/>
<name>A0AAW5E9Q1_9BACI</name>
<dbReference type="EMBL" id="JAKTTI010000011">
    <property type="protein sequence ID" value="MCH1625479.1"/>
    <property type="molecule type" value="Genomic_DNA"/>
</dbReference>
<dbReference type="PANTHER" id="PTHR28004:SF2">
    <property type="entry name" value="D-SERINE DEHYDRATASE"/>
    <property type="match status" value="1"/>
</dbReference>
<evidence type="ECO:0000313" key="3">
    <source>
        <dbReference type="Proteomes" id="UP001431131"/>
    </source>
</evidence>
<gene>
    <name evidence="2" type="ORF">MJG50_09080</name>
</gene>
<organism evidence="2 3">
    <name type="scientific">Fredinandcohnia quinoae</name>
    <dbReference type="NCBI Taxonomy" id="2918902"/>
    <lineage>
        <taxon>Bacteria</taxon>
        <taxon>Bacillati</taxon>
        <taxon>Bacillota</taxon>
        <taxon>Bacilli</taxon>
        <taxon>Bacillales</taxon>
        <taxon>Bacillaceae</taxon>
        <taxon>Fredinandcohnia</taxon>
    </lineage>
</organism>
<dbReference type="GO" id="GO:0036088">
    <property type="term" value="P:D-serine catabolic process"/>
    <property type="evidence" value="ECO:0007669"/>
    <property type="project" value="TreeGrafter"/>
</dbReference>
<dbReference type="PANTHER" id="PTHR28004">
    <property type="entry name" value="ZGC:162816-RELATED"/>
    <property type="match status" value="1"/>
</dbReference>
<dbReference type="CDD" id="cd06813">
    <property type="entry name" value="PLPDE_III_DSD_D-TA_like_2"/>
    <property type="match status" value="1"/>
</dbReference>
<reference evidence="2" key="1">
    <citation type="submission" date="2022-02" db="EMBL/GenBank/DDBJ databases">
        <title>Fredinandcohnia quinoae sp. nov. isolated from Chenopodium quinoa seeds.</title>
        <authorList>
            <person name="Saati-Santamaria Z."/>
            <person name="Flores-Felix J.D."/>
            <person name="Igual J.M."/>
            <person name="Velazquez E."/>
            <person name="Garcia-Fraile P."/>
            <person name="Martinez-Molina E."/>
        </authorList>
    </citation>
    <scope>NUCLEOTIDE SEQUENCE</scope>
    <source>
        <strain evidence="2">SECRCQ15</strain>
    </source>
</reference>
<protein>
    <submittedName>
        <fullName evidence="2">Amino acid deaminase/aldolase</fullName>
    </submittedName>
</protein>
<dbReference type="InterPro" id="IPR051466">
    <property type="entry name" value="D-amino_acid_metab_enzyme"/>
</dbReference>
<dbReference type="Gene3D" id="3.20.20.10">
    <property type="entry name" value="Alanine racemase"/>
    <property type="match status" value="1"/>
</dbReference>
<feature type="domain" description="Alanine racemase N-terminal" evidence="1">
    <location>
        <begin position="17"/>
        <end position="262"/>
    </location>
</feature>
<dbReference type="SUPFAM" id="SSF51419">
    <property type="entry name" value="PLP-binding barrel"/>
    <property type="match status" value="1"/>
</dbReference>
<dbReference type="Pfam" id="PF01168">
    <property type="entry name" value="Ala_racemase_N"/>
    <property type="match status" value="1"/>
</dbReference>
<evidence type="ECO:0000259" key="1">
    <source>
        <dbReference type="Pfam" id="PF01168"/>
    </source>
</evidence>